<dbReference type="SUPFAM" id="SSF52540">
    <property type="entry name" value="P-loop containing nucleoside triphosphate hydrolases"/>
    <property type="match status" value="1"/>
</dbReference>
<dbReference type="InterPro" id="IPR027417">
    <property type="entry name" value="P-loop_NTPase"/>
</dbReference>
<dbReference type="Gene3D" id="3.20.20.140">
    <property type="entry name" value="Metal-dependent hydrolases"/>
    <property type="match status" value="1"/>
</dbReference>
<dbReference type="AlphaFoldDB" id="A0A1Y4LLJ9"/>
<dbReference type="Gene3D" id="3.40.50.300">
    <property type="entry name" value="P-loop containing nucleotide triphosphate hydrolases"/>
    <property type="match status" value="1"/>
</dbReference>
<dbReference type="Proteomes" id="UP000195447">
    <property type="component" value="Unassembled WGS sequence"/>
</dbReference>
<dbReference type="InterPro" id="IPR016195">
    <property type="entry name" value="Pol/histidinol_Pase-like"/>
</dbReference>
<protein>
    <submittedName>
        <fullName evidence="2">Uncharacterized protein</fullName>
    </submittedName>
</protein>
<comment type="caution">
    <text evidence="2">The sequence shown here is derived from an EMBL/GenBank/DDBJ whole genome shotgun (WGS) entry which is preliminary data.</text>
</comment>
<proteinExistence type="predicted"/>
<dbReference type="SUPFAM" id="SSF89550">
    <property type="entry name" value="PHP domain-like"/>
    <property type="match status" value="1"/>
</dbReference>
<keyword evidence="3" id="KW-1185">Reference proteome</keyword>
<evidence type="ECO:0000256" key="1">
    <source>
        <dbReference type="SAM" id="Coils"/>
    </source>
</evidence>
<name>A0A1Y4LLJ9_9FIRM</name>
<dbReference type="RefSeq" id="WP_087159049.1">
    <property type="nucleotide sequence ID" value="NZ_NFKM01000020.1"/>
</dbReference>
<dbReference type="EMBL" id="NFKM01000020">
    <property type="protein sequence ID" value="OUP57583.1"/>
    <property type="molecule type" value="Genomic_DNA"/>
</dbReference>
<keyword evidence="1" id="KW-0175">Coiled coil</keyword>
<gene>
    <name evidence="2" type="ORF">B5F14_08875</name>
</gene>
<accession>A0A1Y4LLJ9</accession>
<reference evidence="3" key="1">
    <citation type="submission" date="2017-04" db="EMBL/GenBank/DDBJ databases">
        <title>Function of individual gut microbiota members based on whole genome sequencing of pure cultures obtained from chicken caecum.</title>
        <authorList>
            <person name="Medvecky M."/>
            <person name="Cejkova D."/>
            <person name="Polansky O."/>
            <person name="Karasova D."/>
            <person name="Kubasova T."/>
            <person name="Cizek A."/>
            <person name="Rychlik I."/>
        </authorList>
    </citation>
    <scope>NUCLEOTIDE SEQUENCE [LARGE SCALE GENOMIC DNA]</scope>
    <source>
        <strain evidence="3">An178</strain>
    </source>
</reference>
<evidence type="ECO:0000313" key="3">
    <source>
        <dbReference type="Proteomes" id="UP000195447"/>
    </source>
</evidence>
<feature type="coiled-coil region" evidence="1">
    <location>
        <begin position="486"/>
        <end position="513"/>
    </location>
</feature>
<sequence>MNNVEHIVNEYTKIDLHIHTSASKKDGLLVKNNTVENIEKILLPKLIENEVNMVALTDHNVFSMEHYQKLKSFENKENLKKVLPGIEFDVTKHKHRFHVIAIFDDSNQKGIKNIQIVLNKFSKCFNNGAYAFTDFVKIIDEIKLPCVTIAHQKSDPKQGDHNQDLSGIGYDNFKEELYIDYFESLEFASLDTEGFLKLRKVEDNLENLRYITGSDCHNWENYPSKDSRFQYTFIKALPSFMGLVMALTEFNRVSLVGGSLNTPVLPSIKYERNQKEEEIRLSPGINVIIGDNSVGKSAILEVLFNQNPNKYHMNYLTDKGLTFTYLKDLENKTLYNGQGSIRKKYEKNGAKLEDDKVIKNLFIEPSTEVYTKNIRKNIQNFIDYLKYNDEIFEKQEAIDVCINVPFQEVNTAYPTFNEIELKCDLKTINKKIEKIEEALFSISSLIEIEDDKKIRDRLNKIQKELESIKLIYLKEKRSYQITNLIVAGINRSVKKIEKEMTRLKSDAASTIDQFERESQKVISNYCSYLKKVIHKKEIPNYRTLSLSIEPNINGNYQFYSSIKKLTFSQEDFEKMILYIVDKSKYKKYLDLKDIGLEQISLNRFENKESELTKEEFFVQQCEAYIKKNVTSKDTYIQKNNEVLVSKGYSAGKNALIYLDIIKDSNNYNLLVFDQPEDDVSQNKISSELIETLNLARKKKQIIFITHNPQLVVNLDVDNVIILEQDQDLNIDIKYGALEYEEKGFKVLDKVAEMLDGGKEVLRKRWRRYGKQK</sequence>
<evidence type="ECO:0000313" key="2">
    <source>
        <dbReference type="EMBL" id="OUP57583.1"/>
    </source>
</evidence>
<organism evidence="2 3">
    <name type="scientific">Faecalitalea cylindroides</name>
    <dbReference type="NCBI Taxonomy" id="39483"/>
    <lineage>
        <taxon>Bacteria</taxon>
        <taxon>Bacillati</taxon>
        <taxon>Bacillota</taxon>
        <taxon>Erysipelotrichia</taxon>
        <taxon>Erysipelotrichales</taxon>
        <taxon>Erysipelotrichaceae</taxon>
        <taxon>Faecalitalea</taxon>
    </lineage>
</organism>